<proteinExistence type="predicted"/>
<dbReference type="AlphaFoldDB" id="A0A1K1QMI8"/>
<dbReference type="InterPro" id="IPR005901">
    <property type="entry name" value="GLPGLI"/>
</dbReference>
<evidence type="ECO:0000313" key="2">
    <source>
        <dbReference type="EMBL" id="SFW60989.1"/>
    </source>
</evidence>
<organism evidence="2 3">
    <name type="scientific">Cellulophaga fucicola</name>
    <dbReference type="NCBI Taxonomy" id="76595"/>
    <lineage>
        <taxon>Bacteria</taxon>
        <taxon>Pseudomonadati</taxon>
        <taxon>Bacteroidota</taxon>
        <taxon>Flavobacteriia</taxon>
        <taxon>Flavobacteriales</taxon>
        <taxon>Flavobacteriaceae</taxon>
        <taxon>Cellulophaga</taxon>
    </lineage>
</organism>
<protein>
    <submittedName>
        <fullName evidence="2">GLPGLI family protein</fullName>
    </submittedName>
</protein>
<keyword evidence="1" id="KW-0732">Signal</keyword>
<dbReference type="STRING" id="76595.SAMN05660313_02794"/>
<feature type="chain" id="PRO_5013108976" evidence="1">
    <location>
        <begin position="26"/>
        <end position="255"/>
    </location>
</feature>
<accession>A0A1K1QMI8</accession>
<name>A0A1K1QMI8_9FLAO</name>
<dbReference type="NCBIfam" id="TIGR01200">
    <property type="entry name" value="GLPGLI"/>
    <property type="match status" value="1"/>
</dbReference>
<evidence type="ECO:0000256" key="1">
    <source>
        <dbReference type="SAM" id="SignalP"/>
    </source>
</evidence>
<dbReference type="Proteomes" id="UP000183257">
    <property type="component" value="Unassembled WGS sequence"/>
</dbReference>
<dbReference type="OrthoDB" id="1429333at2"/>
<feature type="signal peptide" evidence="1">
    <location>
        <begin position="1"/>
        <end position="25"/>
    </location>
</feature>
<reference evidence="3" key="1">
    <citation type="submission" date="2016-11" db="EMBL/GenBank/DDBJ databases">
        <authorList>
            <person name="Varghese N."/>
            <person name="Submissions S."/>
        </authorList>
    </citation>
    <scope>NUCLEOTIDE SEQUENCE [LARGE SCALE GENOMIC DNA]</scope>
    <source>
        <strain evidence="3">DSM 24786</strain>
    </source>
</reference>
<evidence type="ECO:0000313" key="3">
    <source>
        <dbReference type="Proteomes" id="UP000183257"/>
    </source>
</evidence>
<sequence length="255" mass="28739">MKNSVVKIALIISASLGFISNNSYAQNAKFLEVIYKKEVSLKVDTAKNNPYQVNLSAFNTPLADAVKDIRYSLKISNNNSVFKVVESLDNDSKNNTLKKAAISIGGTNGGFYINKQDSITILNKTLLDANFRVLLKPKKWKIHNKSKYIGKYLCYKATTIDTVNNSKGIHKFRVNAWFTNQLPPYFGPAAYYGLPGLILEVENGKMRLTATKVSFVKPFKIKKNKSGKLITEDEDSLNQIEAEKNIKEHFNDIFR</sequence>
<dbReference type="Pfam" id="PF09697">
    <property type="entry name" value="Porph_ging"/>
    <property type="match status" value="1"/>
</dbReference>
<dbReference type="RefSeq" id="WP_072304417.1">
    <property type="nucleotide sequence ID" value="NZ_FPIY01000004.1"/>
</dbReference>
<keyword evidence="3" id="KW-1185">Reference proteome</keyword>
<dbReference type="EMBL" id="FPIY01000004">
    <property type="protein sequence ID" value="SFW60989.1"/>
    <property type="molecule type" value="Genomic_DNA"/>
</dbReference>
<gene>
    <name evidence="2" type="ORF">SAMN05660313_02794</name>
</gene>